<feature type="domain" description="J" evidence="6">
    <location>
        <begin position="38"/>
        <end position="167"/>
    </location>
</feature>
<dbReference type="PROSITE" id="PS00636">
    <property type="entry name" value="DNAJ_1"/>
    <property type="match status" value="1"/>
</dbReference>
<evidence type="ECO:0000259" key="7">
    <source>
        <dbReference type="PROSITE" id="PS51074"/>
    </source>
</evidence>
<feature type="signal peptide" evidence="5">
    <location>
        <begin position="1"/>
        <end position="28"/>
    </location>
</feature>
<dbReference type="PRINTS" id="PR00625">
    <property type="entry name" value="JDOMAIN"/>
</dbReference>
<evidence type="ECO:0000256" key="1">
    <source>
        <dbReference type="ARBA" id="ARBA00006169"/>
    </source>
</evidence>
<dbReference type="InterPro" id="IPR052276">
    <property type="entry name" value="Diphthamide-biosynth_chaperone"/>
</dbReference>
<keyword evidence="5" id="KW-0732">Signal</keyword>
<dbReference type="InterPro" id="IPR036869">
    <property type="entry name" value="J_dom_sf"/>
</dbReference>
<dbReference type="PROSITE" id="PS50076">
    <property type="entry name" value="DNAJ_2"/>
    <property type="match status" value="1"/>
</dbReference>
<dbReference type="InterPro" id="IPR018253">
    <property type="entry name" value="DnaJ_domain_CS"/>
</dbReference>
<dbReference type="Gene3D" id="3.10.660.10">
    <property type="entry name" value="DPH Zinc finger"/>
    <property type="match status" value="1"/>
</dbReference>
<keyword evidence="9" id="KW-1185">Reference proteome</keyword>
<reference evidence="8 9" key="1">
    <citation type="submission" date="2024-10" db="EMBL/GenBank/DDBJ databases">
        <title>Updated reference genomes for cyclostephanoid diatoms.</title>
        <authorList>
            <person name="Roberts W.R."/>
            <person name="Alverson A.J."/>
        </authorList>
    </citation>
    <scope>NUCLEOTIDE SEQUENCE [LARGE SCALE GENOMIC DNA]</scope>
    <source>
        <strain evidence="8 9">AJA276-08</strain>
    </source>
</reference>
<dbReference type="SUPFAM" id="SSF46565">
    <property type="entry name" value="Chaperone J-domain"/>
    <property type="match status" value="2"/>
</dbReference>
<dbReference type="PANTHER" id="PTHR44240:SF10">
    <property type="entry name" value="J DOMAIN-CONTAINING PROTEIN"/>
    <property type="match status" value="1"/>
</dbReference>
<evidence type="ECO:0000256" key="3">
    <source>
        <dbReference type="ARBA" id="ARBA00023004"/>
    </source>
</evidence>
<dbReference type="CDD" id="cd06257">
    <property type="entry name" value="DnaJ"/>
    <property type="match status" value="1"/>
</dbReference>
<organism evidence="8 9">
    <name type="scientific">Stephanodiscus triporus</name>
    <dbReference type="NCBI Taxonomy" id="2934178"/>
    <lineage>
        <taxon>Eukaryota</taxon>
        <taxon>Sar</taxon>
        <taxon>Stramenopiles</taxon>
        <taxon>Ochrophyta</taxon>
        <taxon>Bacillariophyta</taxon>
        <taxon>Coscinodiscophyceae</taxon>
        <taxon>Thalassiosirophycidae</taxon>
        <taxon>Stephanodiscales</taxon>
        <taxon>Stephanodiscaceae</taxon>
        <taxon>Stephanodiscus</taxon>
    </lineage>
</organism>
<feature type="chain" id="PRO_5044766554" description="J domain-containing protein" evidence="5">
    <location>
        <begin position="29"/>
        <end position="274"/>
    </location>
</feature>
<evidence type="ECO:0000313" key="8">
    <source>
        <dbReference type="EMBL" id="KAL3762160.1"/>
    </source>
</evidence>
<dbReference type="Pfam" id="PF00226">
    <property type="entry name" value="DnaJ"/>
    <property type="match status" value="1"/>
</dbReference>
<dbReference type="SUPFAM" id="SSF144217">
    <property type="entry name" value="CSL zinc finger"/>
    <property type="match status" value="1"/>
</dbReference>
<dbReference type="GO" id="GO:0046872">
    <property type="term" value="F:metal ion binding"/>
    <property type="evidence" value="ECO:0007669"/>
    <property type="project" value="UniProtKB-KW"/>
</dbReference>
<dbReference type="InterPro" id="IPR001623">
    <property type="entry name" value="DnaJ_domain"/>
</dbReference>
<feature type="region of interest" description="Disordered" evidence="4">
    <location>
        <begin position="88"/>
        <end position="114"/>
    </location>
</feature>
<dbReference type="SMART" id="SM00271">
    <property type="entry name" value="DnaJ"/>
    <property type="match status" value="1"/>
</dbReference>
<dbReference type="EMBL" id="JALLAZ020001835">
    <property type="protein sequence ID" value="KAL3762160.1"/>
    <property type="molecule type" value="Genomic_DNA"/>
</dbReference>
<proteinExistence type="inferred from homology"/>
<evidence type="ECO:0000256" key="2">
    <source>
        <dbReference type="ARBA" id="ARBA00022723"/>
    </source>
</evidence>
<dbReference type="Proteomes" id="UP001530315">
    <property type="component" value="Unassembled WGS sequence"/>
</dbReference>
<keyword evidence="2" id="KW-0479">Metal-binding</keyword>
<dbReference type="Pfam" id="PF05207">
    <property type="entry name" value="Zn_ribbon_CSL"/>
    <property type="match status" value="1"/>
</dbReference>
<dbReference type="AlphaFoldDB" id="A0ABD3MDG6"/>
<dbReference type="InterPro" id="IPR007872">
    <property type="entry name" value="DPH_MB_dom"/>
</dbReference>
<comment type="caution">
    <text evidence="8">The sequence shown here is derived from an EMBL/GenBank/DDBJ whole genome shotgun (WGS) entry which is preliminary data.</text>
</comment>
<evidence type="ECO:0000256" key="4">
    <source>
        <dbReference type="SAM" id="MobiDB-lite"/>
    </source>
</evidence>
<comment type="similarity">
    <text evidence="1">Belongs to the DPH4 family.</text>
</comment>
<protein>
    <recommendedName>
        <fullName evidence="10">J domain-containing protein</fullName>
    </recommendedName>
</protein>
<sequence length="274" mass="31314">MVIDRFMTACRTARFLFCLRFASVWCRARMASMASKQTHYDVLQISHTATANQIKAAYHSLILRCHPDKLPSIPTNVDRAFGKTKSSESLSAIDMDQEDEASDENARDSSNKSVDISPSIAAEMHFPAAPWTDEGASTQTTTTFHHIHAAYNCLRDPEKRRQYDESMSRNEEREERKWKASSSVNLSEMECDWCCVVDEGDSENMCTADGDAALHKVYFYPCRCGDTFQVVEEELLETINNVKRWDKHGMFTSRVWQCESCSLTIRIHIDINIK</sequence>
<evidence type="ECO:0000259" key="6">
    <source>
        <dbReference type="PROSITE" id="PS50076"/>
    </source>
</evidence>
<name>A0ABD3MDG6_9STRA</name>
<evidence type="ECO:0000256" key="5">
    <source>
        <dbReference type="SAM" id="SignalP"/>
    </source>
</evidence>
<gene>
    <name evidence="8" type="ORF">ACHAW5_003190</name>
</gene>
<feature type="domain" description="DPH-type MB" evidence="7">
    <location>
        <begin position="180"/>
        <end position="270"/>
    </location>
</feature>
<accession>A0ABD3MDG6</accession>
<dbReference type="PANTHER" id="PTHR44240">
    <property type="entry name" value="DNAJ DOMAIN (PROKARYOTIC HEAT SHOCK PROTEIN)-RELATED"/>
    <property type="match status" value="1"/>
</dbReference>
<evidence type="ECO:0000313" key="9">
    <source>
        <dbReference type="Proteomes" id="UP001530315"/>
    </source>
</evidence>
<dbReference type="Gene3D" id="1.10.287.110">
    <property type="entry name" value="DnaJ domain"/>
    <property type="match status" value="2"/>
</dbReference>
<dbReference type="InterPro" id="IPR036671">
    <property type="entry name" value="DPH_MB_sf"/>
</dbReference>
<dbReference type="PROSITE" id="PS51074">
    <property type="entry name" value="DPH_MB"/>
    <property type="match status" value="1"/>
</dbReference>
<keyword evidence="3" id="KW-0408">Iron</keyword>
<evidence type="ECO:0008006" key="10">
    <source>
        <dbReference type="Google" id="ProtNLM"/>
    </source>
</evidence>